<protein>
    <recommendedName>
        <fullName evidence="3">PilZ domain-containing protein</fullName>
    </recommendedName>
</protein>
<dbReference type="RefSeq" id="WP_133734747.1">
    <property type="nucleotide sequence ID" value="NZ_SOAX01000001.1"/>
</dbReference>
<gene>
    <name evidence="1" type="ORF">DES49_0461</name>
</gene>
<dbReference type="AlphaFoldDB" id="A0A4R7K400"/>
<sequence length="139" mass="15866">MATASPLQAERRHLCRFPAAELEVRLRPGRSRFRKGEVVEAADFTREGIAIFTTRSLKSGRKVLVDLTLRLDRGEIHQNRLVAVVSNQRPEGKQTRYGLRFDFRANGTMRALDTQARLGRMEGVLERIEKLKTRTCGDD</sequence>
<keyword evidence="2" id="KW-1185">Reference proteome</keyword>
<evidence type="ECO:0000313" key="2">
    <source>
        <dbReference type="Proteomes" id="UP000295830"/>
    </source>
</evidence>
<dbReference type="Proteomes" id="UP000295830">
    <property type="component" value="Unassembled WGS sequence"/>
</dbReference>
<organism evidence="1 2">
    <name type="scientific">Halospina denitrificans</name>
    <dbReference type="NCBI Taxonomy" id="332522"/>
    <lineage>
        <taxon>Bacteria</taxon>
        <taxon>Pseudomonadati</taxon>
        <taxon>Pseudomonadota</taxon>
        <taxon>Gammaproteobacteria</taxon>
        <taxon>Halospina</taxon>
    </lineage>
</organism>
<accession>A0A4R7K400</accession>
<dbReference type="OrthoDB" id="6367597at2"/>
<comment type="caution">
    <text evidence="1">The sequence shown here is derived from an EMBL/GenBank/DDBJ whole genome shotgun (WGS) entry which is preliminary data.</text>
</comment>
<reference evidence="1 2" key="1">
    <citation type="submission" date="2019-03" db="EMBL/GenBank/DDBJ databases">
        <title>Genomic Encyclopedia of Type Strains, Phase IV (KMG-IV): sequencing the most valuable type-strain genomes for metagenomic binning, comparative biology and taxonomic classification.</title>
        <authorList>
            <person name="Goeker M."/>
        </authorList>
    </citation>
    <scope>NUCLEOTIDE SEQUENCE [LARGE SCALE GENOMIC DNA]</scope>
    <source>
        <strain evidence="1 2">DSM 15505</strain>
    </source>
</reference>
<evidence type="ECO:0000313" key="1">
    <source>
        <dbReference type="EMBL" id="TDT44359.1"/>
    </source>
</evidence>
<dbReference type="EMBL" id="SOAX01000001">
    <property type="protein sequence ID" value="TDT44359.1"/>
    <property type="molecule type" value="Genomic_DNA"/>
</dbReference>
<proteinExistence type="predicted"/>
<evidence type="ECO:0008006" key="3">
    <source>
        <dbReference type="Google" id="ProtNLM"/>
    </source>
</evidence>
<name>A0A4R7K400_9GAMM</name>